<reference evidence="1" key="1">
    <citation type="submission" date="2019-11" db="UniProtKB">
        <authorList>
            <consortium name="WormBaseParasite"/>
        </authorList>
    </citation>
    <scope>IDENTIFICATION</scope>
</reference>
<evidence type="ECO:0000313" key="1">
    <source>
        <dbReference type="WBParaSite" id="MCU_010900-RA"/>
    </source>
</evidence>
<organism evidence="1">
    <name type="scientific">Mesocestoides corti</name>
    <name type="common">Flatworm</name>
    <dbReference type="NCBI Taxonomy" id="53468"/>
    <lineage>
        <taxon>Eukaryota</taxon>
        <taxon>Metazoa</taxon>
        <taxon>Spiralia</taxon>
        <taxon>Lophotrochozoa</taxon>
        <taxon>Platyhelminthes</taxon>
        <taxon>Cestoda</taxon>
        <taxon>Eucestoda</taxon>
        <taxon>Cyclophyllidea</taxon>
        <taxon>Mesocestoididae</taxon>
        <taxon>Mesocestoides</taxon>
    </lineage>
</organism>
<name>A0A5K3FSN9_MESCO</name>
<proteinExistence type="predicted"/>
<dbReference type="AlphaFoldDB" id="A0A5K3FSN9"/>
<sequence length="350" mass="39517">MYDLECTHKATSHRLAEPAGGRLSPTPFLSSSSWATENVWRAQMMRKTSFISIYIEASWSSILQRLNEGSAGEGAHDRPIDKRCAVMWRCWIVAALSALARVWRYSTASHSSICAAPSLCIESSVNAGRRGDAPQLTRHCPVCSNGVMWILKPVFMAWKDVPFCRQNAVNPNKVRSNLNGPDYVSTNYEGYRQQTSVHLMEVAFTGTTARSCPGHHFCKLLRFCVKRMMMTFGHLRRMRRYHSRFDGREILSTKSETGRFHGVDGTVDLSNMAARLKWNKLTGLLFPTVHCWVTTSTVCSDIYLRALVCVYYLRVLDLTQVSSFTITPTRTLKVFSQDAHGHSVSPKRGH</sequence>
<dbReference type="WBParaSite" id="MCU_010900-RA">
    <property type="protein sequence ID" value="MCU_010900-RA"/>
    <property type="gene ID" value="MCU_010900"/>
</dbReference>
<protein>
    <submittedName>
        <fullName evidence="1">Transmembrane protein</fullName>
    </submittedName>
</protein>
<accession>A0A5K3FSN9</accession>